<dbReference type="AlphaFoldDB" id="A0A6J5EHE5"/>
<gene>
    <name evidence="2" type="ORF">LMG29739_04518</name>
</gene>
<evidence type="ECO:0000313" key="2">
    <source>
        <dbReference type="EMBL" id="CAB3765124.1"/>
    </source>
</evidence>
<proteinExistence type="predicted"/>
<evidence type="ECO:0000256" key="1">
    <source>
        <dbReference type="SAM" id="SignalP"/>
    </source>
</evidence>
<feature type="signal peptide" evidence="1">
    <location>
        <begin position="1"/>
        <end position="20"/>
    </location>
</feature>
<evidence type="ECO:0000313" key="3">
    <source>
        <dbReference type="Proteomes" id="UP000494329"/>
    </source>
</evidence>
<protein>
    <recommendedName>
        <fullName evidence="4">Glycine-rich protein</fullName>
    </recommendedName>
</protein>
<keyword evidence="1" id="KW-0732">Signal</keyword>
<dbReference type="EMBL" id="CADIKF010000040">
    <property type="protein sequence ID" value="CAB3765124.1"/>
    <property type="molecule type" value="Genomic_DNA"/>
</dbReference>
<organism evidence="2 3">
    <name type="scientific">Paraburkholderia solisilvae</name>
    <dbReference type="NCBI Taxonomy" id="624376"/>
    <lineage>
        <taxon>Bacteria</taxon>
        <taxon>Pseudomonadati</taxon>
        <taxon>Pseudomonadota</taxon>
        <taxon>Betaproteobacteria</taxon>
        <taxon>Burkholderiales</taxon>
        <taxon>Burkholderiaceae</taxon>
        <taxon>Paraburkholderia</taxon>
    </lineage>
</organism>
<feature type="chain" id="PRO_5027062217" description="Glycine-rich protein" evidence="1">
    <location>
        <begin position="21"/>
        <end position="67"/>
    </location>
</feature>
<reference evidence="2 3" key="1">
    <citation type="submission" date="2020-04" db="EMBL/GenBank/DDBJ databases">
        <authorList>
            <person name="De Canck E."/>
        </authorList>
    </citation>
    <scope>NUCLEOTIDE SEQUENCE [LARGE SCALE GENOMIC DNA]</scope>
    <source>
        <strain evidence="2 3">LMG 29739</strain>
    </source>
</reference>
<evidence type="ECO:0008006" key="4">
    <source>
        <dbReference type="Google" id="ProtNLM"/>
    </source>
</evidence>
<accession>A0A6J5EHE5</accession>
<name>A0A6J5EHE5_9BURK</name>
<sequence length="67" mass="6416">MIRLLGIMTFAVAMSGCVAAQPYGYGDPAYGYGPGYYTPGTSIGIGVGGGSFSGGTVGGGVGIGVGF</sequence>
<dbReference type="RefSeq" id="WP_175113352.1">
    <property type="nucleotide sequence ID" value="NZ_CADIKF010000040.1"/>
</dbReference>
<dbReference type="Proteomes" id="UP000494329">
    <property type="component" value="Unassembled WGS sequence"/>
</dbReference>
<dbReference type="PROSITE" id="PS51257">
    <property type="entry name" value="PROKAR_LIPOPROTEIN"/>
    <property type="match status" value="1"/>
</dbReference>
<keyword evidence="3" id="KW-1185">Reference proteome</keyword>